<gene>
    <name evidence="6" type="primary">LOC107689561</name>
</gene>
<organism evidence="6 7">
    <name type="scientific">Sinocyclocheilus anshuiensis</name>
    <dbReference type="NCBI Taxonomy" id="1608454"/>
    <lineage>
        <taxon>Eukaryota</taxon>
        <taxon>Metazoa</taxon>
        <taxon>Chordata</taxon>
        <taxon>Craniata</taxon>
        <taxon>Vertebrata</taxon>
        <taxon>Euteleostomi</taxon>
        <taxon>Actinopterygii</taxon>
        <taxon>Neopterygii</taxon>
        <taxon>Teleostei</taxon>
        <taxon>Ostariophysi</taxon>
        <taxon>Cypriniformes</taxon>
        <taxon>Cyprinidae</taxon>
        <taxon>Cyprininae</taxon>
        <taxon>Sinocyclocheilus</taxon>
    </lineage>
</organism>
<feature type="region of interest" description="Disordered" evidence="4">
    <location>
        <begin position="102"/>
        <end position="123"/>
    </location>
</feature>
<dbReference type="InterPro" id="IPR059099">
    <property type="entry name" value="GMEB1/2/Spe-44_dom"/>
</dbReference>
<keyword evidence="1" id="KW-0805">Transcription regulation</keyword>
<sequence length="473" mass="50893">TGVMAETEVTVSVEDMVEVKSAEEEDADPDSQSKTQMILQLQPITFSDVGWVTCRQTDKIMMDSGQLDFYQHSTLCTNTCRSTKFDLLINNTRFPPVGSGLSTPTTAQGHVSVGNGGQTATVEEKKEDVIGTVEWSTATVESPEKRDSTEISDETLSFWRGITEVGLMGEVVSNIHSELLSLLRGVQLRTDQSSLQDAEIAVLSNLAQVFDLLDSIKQILNVRRQMTDPEQTQVLRALTTLEQQVEEQKRQQSFNWLSQSQALSSLVLPSTPPAKRAPKRPRLQRPASTTVFGTSIAQPFTLQPQQFTVLSPITLSSIGQSFTVAGLSQPSNTVTLHALPAGSQLFTRISAGSDGKTEAITLHPTSGLTLLGATAVQDHGQLGTVMSPIELIQLTQKATAADPAAADHSVSVMELQLEGDEAGGGATVVEGDEELVQGETEETGEIQLDANGQVHNLPIVVVEEETQDAGKAK</sequence>
<dbReference type="Ensembl" id="ENSSANT00000048357.1">
    <property type="protein sequence ID" value="ENSSANP00000045458.1"/>
    <property type="gene ID" value="ENSSANG00000022955.1"/>
</dbReference>
<keyword evidence="2" id="KW-0804">Transcription</keyword>
<dbReference type="PANTHER" id="PTHR10417:SF3">
    <property type="entry name" value="GLUCOCORTICOID MODULATORY ELEMENT-BINDING PROTEIN 1"/>
    <property type="match status" value="1"/>
</dbReference>
<evidence type="ECO:0000259" key="5">
    <source>
        <dbReference type="Pfam" id="PF25892"/>
    </source>
</evidence>
<dbReference type="GO" id="GO:0005634">
    <property type="term" value="C:nucleus"/>
    <property type="evidence" value="ECO:0007669"/>
    <property type="project" value="TreeGrafter"/>
</dbReference>
<evidence type="ECO:0000256" key="1">
    <source>
        <dbReference type="ARBA" id="ARBA00023015"/>
    </source>
</evidence>
<dbReference type="GO" id="GO:0006357">
    <property type="term" value="P:regulation of transcription by RNA polymerase II"/>
    <property type="evidence" value="ECO:0007669"/>
    <property type="project" value="TreeGrafter"/>
</dbReference>
<reference evidence="6" key="2">
    <citation type="submission" date="2025-09" db="UniProtKB">
        <authorList>
            <consortium name="Ensembl"/>
        </authorList>
    </citation>
    <scope>IDENTIFICATION</scope>
</reference>
<protein>
    <submittedName>
        <fullName evidence="6">Glucocorticoid modulatory element-binding protein 1-like</fullName>
    </submittedName>
</protein>
<proteinExistence type="predicted"/>
<keyword evidence="7" id="KW-1185">Reference proteome</keyword>
<accession>A0A671NH93</accession>
<dbReference type="GO" id="GO:0000978">
    <property type="term" value="F:RNA polymerase II cis-regulatory region sequence-specific DNA binding"/>
    <property type="evidence" value="ECO:0007669"/>
    <property type="project" value="TreeGrafter"/>
</dbReference>
<evidence type="ECO:0000256" key="3">
    <source>
        <dbReference type="ARBA" id="ARBA00023242"/>
    </source>
</evidence>
<dbReference type="AlphaFoldDB" id="A0A671NH93"/>
<dbReference type="PANTHER" id="PTHR10417">
    <property type="entry name" value="GLUCOCORTICOID MODULATORY ELEMENT-BINDING PROTEIN"/>
    <property type="match status" value="1"/>
</dbReference>
<evidence type="ECO:0000256" key="2">
    <source>
        <dbReference type="ARBA" id="ARBA00023163"/>
    </source>
</evidence>
<name>A0A671NH93_9TELE</name>
<dbReference type="Proteomes" id="UP000472260">
    <property type="component" value="Unassembled WGS sequence"/>
</dbReference>
<evidence type="ECO:0000256" key="4">
    <source>
        <dbReference type="SAM" id="MobiDB-lite"/>
    </source>
</evidence>
<dbReference type="Pfam" id="PF25892">
    <property type="entry name" value="Spe-44"/>
    <property type="match status" value="1"/>
</dbReference>
<evidence type="ECO:0000313" key="7">
    <source>
        <dbReference type="Proteomes" id="UP000472260"/>
    </source>
</evidence>
<feature type="domain" description="GMEB1/2/Spe-44-like" evidence="5">
    <location>
        <begin position="150"/>
        <end position="258"/>
    </location>
</feature>
<evidence type="ECO:0000313" key="6">
    <source>
        <dbReference type="Ensembl" id="ENSSANP00000045458.1"/>
    </source>
</evidence>
<reference evidence="6" key="1">
    <citation type="submission" date="2025-08" db="UniProtKB">
        <authorList>
            <consortium name="Ensembl"/>
        </authorList>
    </citation>
    <scope>IDENTIFICATION</scope>
</reference>
<keyword evidence="3" id="KW-0539">Nucleus</keyword>